<feature type="compositionally biased region" description="Basic residues" evidence="1">
    <location>
        <begin position="686"/>
        <end position="699"/>
    </location>
</feature>
<dbReference type="EMBL" id="JAUIQD010000004">
    <property type="protein sequence ID" value="KAK3352588.1"/>
    <property type="molecule type" value="Genomic_DNA"/>
</dbReference>
<evidence type="ECO:0000256" key="1">
    <source>
        <dbReference type="SAM" id="MobiDB-lite"/>
    </source>
</evidence>
<accession>A0AAJ0HH58</accession>
<feature type="region of interest" description="Disordered" evidence="1">
    <location>
        <begin position="521"/>
        <end position="547"/>
    </location>
</feature>
<evidence type="ECO:0000313" key="2">
    <source>
        <dbReference type="EMBL" id="KAK3352588.1"/>
    </source>
</evidence>
<feature type="region of interest" description="Disordered" evidence="1">
    <location>
        <begin position="680"/>
        <end position="756"/>
    </location>
</feature>
<feature type="region of interest" description="Disordered" evidence="1">
    <location>
        <begin position="337"/>
        <end position="375"/>
    </location>
</feature>
<protein>
    <submittedName>
        <fullName evidence="2">Uncharacterized protein</fullName>
    </submittedName>
</protein>
<organism evidence="2 3">
    <name type="scientific">Lasiosphaeria hispida</name>
    <dbReference type="NCBI Taxonomy" id="260671"/>
    <lineage>
        <taxon>Eukaryota</taxon>
        <taxon>Fungi</taxon>
        <taxon>Dikarya</taxon>
        <taxon>Ascomycota</taxon>
        <taxon>Pezizomycotina</taxon>
        <taxon>Sordariomycetes</taxon>
        <taxon>Sordariomycetidae</taxon>
        <taxon>Sordariales</taxon>
        <taxon>Lasiosphaeriaceae</taxon>
        <taxon>Lasiosphaeria</taxon>
    </lineage>
</organism>
<feature type="region of interest" description="Disordered" evidence="1">
    <location>
        <begin position="433"/>
        <end position="455"/>
    </location>
</feature>
<reference evidence="2" key="2">
    <citation type="submission" date="2023-06" db="EMBL/GenBank/DDBJ databases">
        <authorList>
            <consortium name="Lawrence Berkeley National Laboratory"/>
            <person name="Haridas S."/>
            <person name="Hensen N."/>
            <person name="Bonometti L."/>
            <person name="Westerberg I."/>
            <person name="Brannstrom I.O."/>
            <person name="Guillou S."/>
            <person name="Cros-Aarteil S."/>
            <person name="Calhoun S."/>
            <person name="Kuo A."/>
            <person name="Mondo S."/>
            <person name="Pangilinan J."/>
            <person name="Riley R."/>
            <person name="Labutti K."/>
            <person name="Andreopoulos B."/>
            <person name="Lipzen A."/>
            <person name="Chen C."/>
            <person name="Yanf M."/>
            <person name="Daum C."/>
            <person name="Ng V."/>
            <person name="Clum A."/>
            <person name="Steindorff A."/>
            <person name="Ohm R."/>
            <person name="Martin F."/>
            <person name="Silar P."/>
            <person name="Natvig D."/>
            <person name="Lalanne C."/>
            <person name="Gautier V."/>
            <person name="Ament-Velasquez S.L."/>
            <person name="Kruys A."/>
            <person name="Hutchinson M.I."/>
            <person name="Powell A.J."/>
            <person name="Barry K."/>
            <person name="Miller A.N."/>
            <person name="Grigoriev I.V."/>
            <person name="Debuchy R."/>
            <person name="Gladieux P."/>
            <person name="Thoren M.H."/>
            <person name="Johannesson H."/>
        </authorList>
    </citation>
    <scope>NUCLEOTIDE SEQUENCE</scope>
    <source>
        <strain evidence="2">CBS 955.72</strain>
    </source>
</reference>
<sequence>MADTGNDSAAADGHPVHDLPVRHYPLDIPGAPFDRYEHRRLTARDLLVHRIMSDFMNPSRVTPETYGAYLKKPLNFNPISMQDRELGGDLRLLQKLIFTSFARQPPGKRDTLKIPRKDDRKRLPAGRIPVEGPHNKPATIADQVLDTVMRFYFEVDDAALRAWITRSGPLRDNDGPQIHDGVPPWRSRRLAGLTRQHAAVMYFNTSINLETNRDCAPFSPTDRNALSKLAPKVHFQDRFPLYDGGAFLPFLRRGMDKSAGTLNGTSRRVKRGHWTVGEPRHHAVYTPVWPEGDDGMRFIMQSPWGDRDLDEHSLRQSYYWKLDLCLDSSRGRNRDGIWSTGQHPAAKKIKDEGGRYGRPRRRCGSEPPPGSFAAADFPLPSQFAVMAKMEIMYPRMTLGELDRRSRRRSLSRTRIEEMFDWNIDLAGIGANSTVSPKELISPTSDPAPPSTKRQHCLKPRYEPRCENCTDRTHHTIECTSPCGHCGAPNPSQRHLTVLKSLEPDNTIGEFMWNHPTIPISNFYPNPDPNPDDEPPRPGQNHHPHAAPNCPVKRENRCKCVPFPTFHTAEHCGIPCRRCGGSDGKLAAANHAPGAYQHSKAMLCRLRCCMCGLRGHSGRECRFHRCRCGGAHLGQDCKWKPTCRAPRCDRFLCGVHCQDCGSEEKPFVQWKCWRCLGMEAPPPSPKGSKRRVRGRERRKAGGAAGTEGSADGVVSSTDAKSPGDEPGQGQQQAGKEEGPQSIFGGPRVPREGYAHDK</sequence>
<keyword evidence="3" id="KW-1185">Reference proteome</keyword>
<proteinExistence type="predicted"/>
<dbReference type="Proteomes" id="UP001275084">
    <property type="component" value="Unassembled WGS sequence"/>
</dbReference>
<evidence type="ECO:0000313" key="3">
    <source>
        <dbReference type="Proteomes" id="UP001275084"/>
    </source>
</evidence>
<name>A0AAJ0HH58_9PEZI</name>
<feature type="compositionally biased region" description="Basic and acidic residues" evidence="1">
    <location>
        <begin position="747"/>
        <end position="756"/>
    </location>
</feature>
<dbReference type="AlphaFoldDB" id="A0AAJ0HH58"/>
<gene>
    <name evidence="2" type="ORF">B0T25DRAFT_478190</name>
</gene>
<reference evidence="2" key="1">
    <citation type="journal article" date="2023" name="Mol. Phylogenet. Evol.">
        <title>Genome-scale phylogeny and comparative genomics of the fungal order Sordariales.</title>
        <authorList>
            <person name="Hensen N."/>
            <person name="Bonometti L."/>
            <person name="Westerberg I."/>
            <person name="Brannstrom I.O."/>
            <person name="Guillou S."/>
            <person name="Cros-Aarteil S."/>
            <person name="Calhoun S."/>
            <person name="Haridas S."/>
            <person name="Kuo A."/>
            <person name="Mondo S."/>
            <person name="Pangilinan J."/>
            <person name="Riley R."/>
            <person name="LaButti K."/>
            <person name="Andreopoulos B."/>
            <person name="Lipzen A."/>
            <person name="Chen C."/>
            <person name="Yan M."/>
            <person name="Daum C."/>
            <person name="Ng V."/>
            <person name="Clum A."/>
            <person name="Steindorff A."/>
            <person name="Ohm R.A."/>
            <person name="Martin F."/>
            <person name="Silar P."/>
            <person name="Natvig D.O."/>
            <person name="Lalanne C."/>
            <person name="Gautier V."/>
            <person name="Ament-Velasquez S.L."/>
            <person name="Kruys A."/>
            <person name="Hutchinson M.I."/>
            <person name="Powell A.J."/>
            <person name="Barry K."/>
            <person name="Miller A.N."/>
            <person name="Grigoriev I.V."/>
            <person name="Debuchy R."/>
            <person name="Gladieux P."/>
            <person name="Hiltunen Thoren M."/>
            <person name="Johannesson H."/>
        </authorList>
    </citation>
    <scope>NUCLEOTIDE SEQUENCE</scope>
    <source>
        <strain evidence="2">CBS 955.72</strain>
    </source>
</reference>
<comment type="caution">
    <text evidence="2">The sequence shown here is derived from an EMBL/GenBank/DDBJ whole genome shotgun (WGS) entry which is preliminary data.</text>
</comment>